<keyword evidence="1" id="KW-1133">Transmembrane helix</keyword>
<evidence type="ECO:0000256" key="1">
    <source>
        <dbReference type="SAM" id="Phobius"/>
    </source>
</evidence>
<reference evidence="2 3" key="1">
    <citation type="submission" date="2018-10" db="EMBL/GenBank/DDBJ databases">
        <title>Natrarchaeobius chitinivorans gen. nov., sp. nov., and Natrarchaeobius haloalkaliphilus sp. nov., alkaliphilic, chitin-utilizing haloarchaea from hypersaline alkaline lakes.</title>
        <authorList>
            <person name="Sorokin D.Y."/>
            <person name="Elcheninov A.G."/>
            <person name="Kostrikina N.A."/>
            <person name="Bale N.J."/>
            <person name="Sinninghe Damste J.S."/>
            <person name="Khijniak T.V."/>
            <person name="Kublanov I.V."/>
            <person name="Toshchakov S.V."/>
        </authorList>
    </citation>
    <scope>NUCLEOTIDE SEQUENCE [LARGE SCALE GENOMIC DNA]</scope>
    <source>
        <strain evidence="2 3">AArcht-Sl</strain>
    </source>
</reference>
<evidence type="ECO:0000313" key="2">
    <source>
        <dbReference type="EMBL" id="RQG89803.1"/>
    </source>
</evidence>
<organism evidence="2 3">
    <name type="scientific">Natrarchaeobius halalkaliphilus</name>
    <dbReference type="NCBI Taxonomy" id="1679091"/>
    <lineage>
        <taxon>Archaea</taxon>
        <taxon>Methanobacteriati</taxon>
        <taxon>Methanobacteriota</taxon>
        <taxon>Stenosarchaea group</taxon>
        <taxon>Halobacteria</taxon>
        <taxon>Halobacteriales</taxon>
        <taxon>Natrialbaceae</taxon>
        <taxon>Natrarchaeobius</taxon>
    </lineage>
</organism>
<sequence>MVPTTQGSVLQHRTRAVLDVGRRITVNRLVGEIILGLWALQLVAIGLGYVFITASVEDSLAFEVVQFIWFVFTYLPASIFSILVLNPIMDQTFYQTASALGPSGSAGLFVVSLTVMYAVIGIAVSLFTLSGKNALQTVSEWWSS</sequence>
<proteinExistence type="predicted"/>
<keyword evidence="3" id="KW-1185">Reference proteome</keyword>
<evidence type="ECO:0000313" key="3">
    <source>
        <dbReference type="Proteomes" id="UP000273828"/>
    </source>
</evidence>
<dbReference type="EMBL" id="REFY01000003">
    <property type="protein sequence ID" value="RQG89803.1"/>
    <property type="molecule type" value="Genomic_DNA"/>
</dbReference>
<keyword evidence="1" id="KW-0472">Membrane</keyword>
<feature type="transmembrane region" description="Helical" evidence="1">
    <location>
        <begin position="106"/>
        <end position="129"/>
    </location>
</feature>
<dbReference type="Proteomes" id="UP000273828">
    <property type="component" value="Unassembled WGS sequence"/>
</dbReference>
<feature type="transmembrane region" description="Helical" evidence="1">
    <location>
        <begin position="64"/>
        <end position="85"/>
    </location>
</feature>
<dbReference type="AlphaFoldDB" id="A0A3N6LLF3"/>
<protein>
    <submittedName>
        <fullName evidence="2">Uncharacterized protein</fullName>
    </submittedName>
</protein>
<dbReference type="RefSeq" id="WP_124177884.1">
    <property type="nucleotide sequence ID" value="NZ_REFY01000003.1"/>
</dbReference>
<comment type="caution">
    <text evidence="2">The sequence shown here is derived from an EMBL/GenBank/DDBJ whole genome shotgun (WGS) entry which is preliminary data.</text>
</comment>
<keyword evidence="1" id="KW-0812">Transmembrane</keyword>
<accession>A0A3N6LLF3</accession>
<name>A0A3N6LLF3_9EURY</name>
<gene>
    <name evidence="2" type="ORF">EA462_07225</name>
</gene>
<feature type="transmembrane region" description="Helical" evidence="1">
    <location>
        <begin position="29"/>
        <end position="52"/>
    </location>
</feature>